<reference evidence="9 10" key="1">
    <citation type="submission" date="2009-01" db="EMBL/GenBank/DDBJ databases">
        <title>Complete sequence of Geobacter sp. FRC-32.</title>
        <authorList>
            <consortium name="US DOE Joint Genome Institute"/>
            <person name="Lucas S."/>
            <person name="Copeland A."/>
            <person name="Lapidus A."/>
            <person name="Glavina del Rio T."/>
            <person name="Dalin E."/>
            <person name="Tice H."/>
            <person name="Bruce D."/>
            <person name="Goodwin L."/>
            <person name="Pitluck S."/>
            <person name="Saunders E."/>
            <person name="Brettin T."/>
            <person name="Detter J.C."/>
            <person name="Han C."/>
            <person name="Larimer F."/>
            <person name="Land M."/>
            <person name="Hauser L."/>
            <person name="Kyrpides N."/>
            <person name="Ovchinnikova G."/>
            <person name="Kostka J."/>
            <person name="Richardson P."/>
        </authorList>
    </citation>
    <scope>NUCLEOTIDE SEQUENCE [LARGE SCALE GENOMIC DNA]</scope>
    <source>
        <strain evidence="10">DSM 22248 / JCM 15807 / FRC-32</strain>
    </source>
</reference>
<dbReference type="PRINTS" id="PR00344">
    <property type="entry name" value="BCTRLSENSOR"/>
</dbReference>
<dbReference type="GO" id="GO:0030295">
    <property type="term" value="F:protein kinase activator activity"/>
    <property type="evidence" value="ECO:0007669"/>
    <property type="project" value="TreeGrafter"/>
</dbReference>
<dbReference type="InterPro" id="IPR036890">
    <property type="entry name" value="HATPase_C_sf"/>
</dbReference>
<dbReference type="InterPro" id="IPR036097">
    <property type="entry name" value="HisK_dim/P_sf"/>
</dbReference>
<feature type="domain" description="Histidine kinase" evidence="7">
    <location>
        <begin position="174"/>
        <end position="384"/>
    </location>
</feature>
<dbReference type="InterPro" id="IPR003661">
    <property type="entry name" value="HisK_dim/P_dom"/>
</dbReference>
<dbReference type="SUPFAM" id="SSF47384">
    <property type="entry name" value="Homodimeric domain of signal transducing histidine kinase"/>
    <property type="match status" value="1"/>
</dbReference>
<evidence type="ECO:0000256" key="3">
    <source>
        <dbReference type="ARBA" id="ARBA00022553"/>
    </source>
</evidence>
<dbReference type="EMBL" id="CP001390">
    <property type="protein sequence ID" value="ACM22039.1"/>
    <property type="molecule type" value="Genomic_DNA"/>
</dbReference>
<dbReference type="AlphaFoldDB" id="B9M718"/>
<evidence type="ECO:0000256" key="2">
    <source>
        <dbReference type="ARBA" id="ARBA00012438"/>
    </source>
</evidence>
<protein>
    <recommendedName>
        <fullName evidence="2">histidine kinase</fullName>
        <ecNumber evidence="2">2.7.13.3</ecNumber>
    </recommendedName>
</protein>
<dbReference type="PROSITE" id="PS50112">
    <property type="entry name" value="PAS"/>
    <property type="match status" value="1"/>
</dbReference>
<dbReference type="InterPro" id="IPR000014">
    <property type="entry name" value="PAS"/>
</dbReference>
<keyword evidence="6" id="KW-0472">Membrane</keyword>
<evidence type="ECO:0000313" key="10">
    <source>
        <dbReference type="Proteomes" id="UP000007721"/>
    </source>
</evidence>
<dbReference type="PANTHER" id="PTHR42878:SF15">
    <property type="entry name" value="BACTERIOPHYTOCHROME"/>
    <property type="match status" value="1"/>
</dbReference>
<organism evidence="9 10">
    <name type="scientific">Geotalea daltonii (strain DSM 22248 / JCM 15807 / FRC-32)</name>
    <name type="common">Geobacter daltonii</name>
    <dbReference type="NCBI Taxonomy" id="316067"/>
    <lineage>
        <taxon>Bacteria</taxon>
        <taxon>Pseudomonadati</taxon>
        <taxon>Thermodesulfobacteriota</taxon>
        <taxon>Desulfuromonadia</taxon>
        <taxon>Geobacterales</taxon>
        <taxon>Geobacteraceae</taxon>
        <taxon>Geotalea</taxon>
    </lineage>
</organism>
<dbReference type="GO" id="GO:0016020">
    <property type="term" value="C:membrane"/>
    <property type="evidence" value="ECO:0007669"/>
    <property type="project" value="UniProtKB-SubCell"/>
</dbReference>
<dbReference type="GO" id="GO:0007234">
    <property type="term" value="P:osmosensory signaling via phosphorelay pathway"/>
    <property type="evidence" value="ECO:0007669"/>
    <property type="project" value="TreeGrafter"/>
</dbReference>
<dbReference type="STRING" id="316067.Geob_3700"/>
<name>B9M718_GEODF</name>
<dbReference type="InterPro" id="IPR005467">
    <property type="entry name" value="His_kinase_dom"/>
</dbReference>
<evidence type="ECO:0000256" key="4">
    <source>
        <dbReference type="ARBA" id="ARBA00022679"/>
    </source>
</evidence>
<sequence length="384" mass="43881">MHMLNVKMSHMEQEENEFERQSTVASRIDYARLFHAAPVAMCITTLGGRFIEVNEEFLDRSGYCREEVIGFTSAEIGIWLDDNDRVRIISSLIDKGKLKNEDIYFRDKNNNIFAGLFSAELIEINCEPCIFAFITDITERKHLEEQIEMLNTDLMARKMELEMANSELEAFNYTVSHDLNGPLTIIGGFCQLLREQCGPLLKGEHLEYLKRIQEGTRVMEKLIDSLLCFSRLSRCELRRGEVDLSMIAREITDSLRTKAPDHRVICIIADGIRVDGDATFLQIALENLIGNAWKYSSKKEEIFIELGRTESKGRNCYFIRDKGAGFDNIYAETVFSPFKRLHSDREFAGHGIGLATVSRIIQRHGGEIWAEGKVGEGATFYFTL</sequence>
<evidence type="ECO:0000259" key="8">
    <source>
        <dbReference type="PROSITE" id="PS50112"/>
    </source>
</evidence>
<dbReference type="CDD" id="cd00082">
    <property type="entry name" value="HisKA"/>
    <property type="match status" value="1"/>
</dbReference>
<evidence type="ECO:0000256" key="1">
    <source>
        <dbReference type="ARBA" id="ARBA00000085"/>
    </source>
</evidence>
<gene>
    <name evidence="9" type="ordered locus">Geob_3700</name>
</gene>
<dbReference type="EC" id="2.7.13.3" evidence="2"/>
<keyword evidence="4" id="KW-0808">Transferase</keyword>
<dbReference type="Proteomes" id="UP000007721">
    <property type="component" value="Chromosome"/>
</dbReference>
<dbReference type="Pfam" id="PF02518">
    <property type="entry name" value="HATPase_c"/>
    <property type="match status" value="1"/>
</dbReference>
<feature type="domain" description="PAS" evidence="8">
    <location>
        <begin position="26"/>
        <end position="70"/>
    </location>
</feature>
<proteinExistence type="predicted"/>
<keyword evidence="3" id="KW-0597">Phosphoprotein</keyword>
<dbReference type="SMART" id="SM00387">
    <property type="entry name" value="HATPase_c"/>
    <property type="match status" value="1"/>
</dbReference>
<accession>B9M718</accession>
<dbReference type="NCBIfam" id="TIGR00229">
    <property type="entry name" value="sensory_box"/>
    <property type="match status" value="1"/>
</dbReference>
<dbReference type="OrthoDB" id="5395125at2"/>
<dbReference type="Pfam" id="PF13426">
    <property type="entry name" value="PAS_9"/>
    <property type="match status" value="1"/>
</dbReference>
<evidence type="ECO:0000256" key="5">
    <source>
        <dbReference type="ARBA" id="ARBA00022777"/>
    </source>
</evidence>
<comment type="catalytic activity">
    <reaction evidence="1">
        <text>ATP + protein L-histidine = ADP + protein N-phospho-L-histidine.</text>
        <dbReference type="EC" id="2.7.13.3"/>
    </reaction>
</comment>
<dbReference type="SUPFAM" id="SSF55874">
    <property type="entry name" value="ATPase domain of HSP90 chaperone/DNA topoisomerase II/histidine kinase"/>
    <property type="match status" value="1"/>
</dbReference>
<dbReference type="Gene3D" id="3.30.565.10">
    <property type="entry name" value="Histidine kinase-like ATPase, C-terminal domain"/>
    <property type="match status" value="1"/>
</dbReference>
<dbReference type="InterPro" id="IPR050351">
    <property type="entry name" value="BphY/WalK/GraS-like"/>
</dbReference>
<dbReference type="HOGENOM" id="CLU_000445_114_71_7"/>
<evidence type="ECO:0000256" key="6">
    <source>
        <dbReference type="ARBA" id="ARBA00023136"/>
    </source>
</evidence>
<dbReference type="InterPro" id="IPR035965">
    <property type="entry name" value="PAS-like_dom_sf"/>
</dbReference>
<dbReference type="Pfam" id="PF00512">
    <property type="entry name" value="HisKA"/>
    <property type="match status" value="1"/>
</dbReference>
<keyword evidence="5 9" id="KW-0418">Kinase</keyword>
<dbReference type="Gene3D" id="3.30.450.20">
    <property type="entry name" value="PAS domain"/>
    <property type="match status" value="1"/>
</dbReference>
<dbReference type="CDD" id="cd00130">
    <property type="entry name" value="PAS"/>
    <property type="match status" value="1"/>
</dbReference>
<evidence type="ECO:0000313" key="9">
    <source>
        <dbReference type="EMBL" id="ACM22039.1"/>
    </source>
</evidence>
<dbReference type="SMART" id="SM00091">
    <property type="entry name" value="PAS"/>
    <property type="match status" value="1"/>
</dbReference>
<dbReference type="GO" id="GO:0000156">
    <property type="term" value="F:phosphorelay response regulator activity"/>
    <property type="evidence" value="ECO:0007669"/>
    <property type="project" value="TreeGrafter"/>
</dbReference>
<dbReference type="PROSITE" id="PS50109">
    <property type="entry name" value="HIS_KIN"/>
    <property type="match status" value="1"/>
</dbReference>
<dbReference type="PANTHER" id="PTHR42878">
    <property type="entry name" value="TWO-COMPONENT HISTIDINE KINASE"/>
    <property type="match status" value="1"/>
</dbReference>
<dbReference type="eggNOG" id="COG4251">
    <property type="taxonomic scope" value="Bacteria"/>
</dbReference>
<dbReference type="InterPro" id="IPR003594">
    <property type="entry name" value="HATPase_dom"/>
</dbReference>
<dbReference type="Gene3D" id="1.10.287.130">
    <property type="match status" value="1"/>
</dbReference>
<dbReference type="KEGG" id="geo:Geob_3700"/>
<dbReference type="InterPro" id="IPR004358">
    <property type="entry name" value="Sig_transdc_His_kin-like_C"/>
</dbReference>
<keyword evidence="10" id="KW-1185">Reference proteome</keyword>
<dbReference type="FunFam" id="3.30.565.10:FF:000006">
    <property type="entry name" value="Sensor histidine kinase WalK"/>
    <property type="match status" value="1"/>
</dbReference>
<dbReference type="SUPFAM" id="SSF55785">
    <property type="entry name" value="PYP-like sensor domain (PAS domain)"/>
    <property type="match status" value="1"/>
</dbReference>
<evidence type="ECO:0000259" key="7">
    <source>
        <dbReference type="PROSITE" id="PS50109"/>
    </source>
</evidence>
<dbReference type="GO" id="GO:0000155">
    <property type="term" value="F:phosphorelay sensor kinase activity"/>
    <property type="evidence" value="ECO:0007669"/>
    <property type="project" value="InterPro"/>
</dbReference>
<dbReference type="SMART" id="SM00388">
    <property type="entry name" value="HisKA"/>
    <property type="match status" value="1"/>
</dbReference>